<keyword evidence="12" id="KW-0175">Coiled coil</keyword>
<evidence type="ECO:0000256" key="4">
    <source>
        <dbReference type="ARBA" id="ARBA00005366"/>
    </source>
</evidence>
<dbReference type="Pfam" id="PF08651">
    <property type="entry name" value="DASH_Duo1"/>
    <property type="match status" value="1"/>
</dbReference>
<dbReference type="GO" id="GO:0072686">
    <property type="term" value="C:mitotic spindle"/>
    <property type="evidence" value="ECO:0007669"/>
    <property type="project" value="InterPro"/>
</dbReference>
<keyword evidence="5" id="KW-0158">Chromosome</keyword>
<organism evidence="20 21">
    <name type="scientific">Tieghemiomyces parasiticus</name>
    <dbReference type="NCBI Taxonomy" id="78921"/>
    <lineage>
        <taxon>Eukaryota</taxon>
        <taxon>Fungi</taxon>
        <taxon>Fungi incertae sedis</taxon>
        <taxon>Zoopagomycota</taxon>
        <taxon>Kickxellomycotina</taxon>
        <taxon>Dimargaritomycetes</taxon>
        <taxon>Dimargaritales</taxon>
        <taxon>Dimargaritaceae</taxon>
        <taxon>Tieghemiomyces</taxon>
    </lineage>
</organism>
<evidence type="ECO:0000256" key="3">
    <source>
        <dbReference type="ARBA" id="ARBA00004629"/>
    </source>
</evidence>
<feature type="region of interest" description="Disordered" evidence="19">
    <location>
        <begin position="1"/>
        <end position="57"/>
    </location>
</feature>
<dbReference type="AlphaFoldDB" id="A0A9W8DYV9"/>
<keyword evidence="8" id="KW-0493">Microtubule</keyword>
<evidence type="ECO:0000313" key="20">
    <source>
        <dbReference type="EMBL" id="KAJ1925146.1"/>
    </source>
</evidence>
<evidence type="ECO:0000256" key="2">
    <source>
        <dbReference type="ARBA" id="ARBA00004186"/>
    </source>
</evidence>
<protein>
    <recommendedName>
        <fullName evidence="17">DASH complex subunit DUO1</fullName>
    </recommendedName>
    <alternativeName>
        <fullName evidence="18">Outer kinetochore protein DUO1</fullName>
    </alternativeName>
</protein>
<evidence type="ECO:0000313" key="21">
    <source>
        <dbReference type="Proteomes" id="UP001150569"/>
    </source>
</evidence>
<keyword evidence="6" id="KW-0963">Cytoplasm</keyword>
<evidence type="ECO:0000256" key="12">
    <source>
        <dbReference type="ARBA" id="ARBA00023054"/>
    </source>
</evidence>
<dbReference type="OrthoDB" id="5599235at2759"/>
<dbReference type="InterPro" id="IPR013960">
    <property type="entry name" value="DASH_Duo1"/>
</dbReference>
<evidence type="ECO:0000256" key="5">
    <source>
        <dbReference type="ARBA" id="ARBA00022454"/>
    </source>
</evidence>
<evidence type="ECO:0000256" key="10">
    <source>
        <dbReference type="ARBA" id="ARBA00022829"/>
    </source>
</evidence>
<gene>
    <name evidence="20" type="ORF">IWQ60_004743</name>
</gene>
<dbReference type="GO" id="GO:0005874">
    <property type="term" value="C:microtubule"/>
    <property type="evidence" value="ECO:0007669"/>
    <property type="project" value="UniProtKB-KW"/>
</dbReference>
<feature type="region of interest" description="Disordered" evidence="19">
    <location>
        <begin position="133"/>
        <end position="196"/>
    </location>
</feature>
<sequence length="212" mass="23635">MSSSFSPSMVEPDLPSQFLNSEDEAAFSDGSASVSSMDYPAKHDESLSYDAEASEEHVTDEALQAELASLQQVNKTLEVLRDGLATVVRNVQLFHGTITQTKELVGMWGDLFSETHRIQSLYLDPTWQGATKDRETLERRRQEEEQRRIEEEAEAQRLAAEQARAEAEQQARLQAPQPATKPVRGRATRGKQPSGNRCMIVKEMAIGFRGPA</sequence>
<evidence type="ECO:0000256" key="18">
    <source>
        <dbReference type="ARBA" id="ARBA00044358"/>
    </source>
</evidence>
<dbReference type="PANTHER" id="PTHR28216">
    <property type="entry name" value="DASH COMPLEX SUBUNIT DUO1"/>
    <property type="match status" value="1"/>
</dbReference>
<keyword evidence="13" id="KW-0206">Cytoskeleton</keyword>
<dbReference type="Proteomes" id="UP001150569">
    <property type="component" value="Unassembled WGS sequence"/>
</dbReference>
<evidence type="ECO:0000256" key="8">
    <source>
        <dbReference type="ARBA" id="ARBA00022701"/>
    </source>
</evidence>
<proteinExistence type="inferred from homology"/>
<accession>A0A9W8DYV9</accession>
<dbReference type="GO" id="GO:0042729">
    <property type="term" value="C:DASH complex"/>
    <property type="evidence" value="ECO:0007669"/>
    <property type="project" value="InterPro"/>
</dbReference>
<evidence type="ECO:0000256" key="14">
    <source>
        <dbReference type="ARBA" id="ARBA00023242"/>
    </source>
</evidence>
<comment type="similarity">
    <text evidence="4">Belongs to the DASH complex DUO1 family.</text>
</comment>
<keyword evidence="21" id="KW-1185">Reference proteome</keyword>
<keyword evidence="9" id="KW-0498">Mitosis</keyword>
<comment type="subcellular location">
    <subcellularLocation>
        <location evidence="3">Chromosome</location>
        <location evidence="3">Centromere</location>
        <location evidence="3">Kinetochore</location>
    </subcellularLocation>
    <subcellularLocation>
        <location evidence="2">Cytoplasm</location>
        <location evidence="2">Cytoskeleton</location>
        <location evidence="2">Spindle</location>
    </subcellularLocation>
    <subcellularLocation>
        <location evidence="1">Nucleus</location>
    </subcellularLocation>
</comment>
<evidence type="ECO:0000256" key="13">
    <source>
        <dbReference type="ARBA" id="ARBA00023212"/>
    </source>
</evidence>
<dbReference type="GO" id="GO:0051301">
    <property type="term" value="P:cell division"/>
    <property type="evidence" value="ECO:0007669"/>
    <property type="project" value="UniProtKB-KW"/>
</dbReference>
<evidence type="ECO:0000256" key="19">
    <source>
        <dbReference type="SAM" id="MobiDB-lite"/>
    </source>
</evidence>
<reference evidence="20" key="1">
    <citation type="submission" date="2022-07" db="EMBL/GenBank/DDBJ databases">
        <title>Phylogenomic reconstructions and comparative analyses of Kickxellomycotina fungi.</title>
        <authorList>
            <person name="Reynolds N.K."/>
            <person name="Stajich J.E."/>
            <person name="Barry K."/>
            <person name="Grigoriev I.V."/>
            <person name="Crous P."/>
            <person name="Smith M.E."/>
        </authorList>
    </citation>
    <scope>NUCLEOTIDE SEQUENCE</scope>
    <source>
        <strain evidence="20">RSA 861</strain>
    </source>
</reference>
<dbReference type="GO" id="GO:0007059">
    <property type="term" value="P:chromosome segregation"/>
    <property type="evidence" value="ECO:0007669"/>
    <property type="project" value="UniProtKB-KW"/>
</dbReference>
<evidence type="ECO:0000256" key="9">
    <source>
        <dbReference type="ARBA" id="ARBA00022776"/>
    </source>
</evidence>
<evidence type="ECO:0000256" key="17">
    <source>
        <dbReference type="ARBA" id="ARBA00044152"/>
    </source>
</evidence>
<keyword evidence="7" id="KW-0132">Cell division</keyword>
<keyword evidence="14" id="KW-0539">Nucleus</keyword>
<keyword evidence="10" id="KW-0159">Chromosome partition</keyword>
<evidence type="ECO:0000256" key="1">
    <source>
        <dbReference type="ARBA" id="ARBA00004123"/>
    </source>
</evidence>
<evidence type="ECO:0000256" key="6">
    <source>
        <dbReference type="ARBA" id="ARBA00022490"/>
    </source>
</evidence>
<evidence type="ECO:0000256" key="15">
    <source>
        <dbReference type="ARBA" id="ARBA00023306"/>
    </source>
</evidence>
<evidence type="ECO:0000256" key="11">
    <source>
        <dbReference type="ARBA" id="ARBA00022838"/>
    </source>
</evidence>
<dbReference type="EMBL" id="JANBPT010000237">
    <property type="protein sequence ID" value="KAJ1925146.1"/>
    <property type="molecule type" value="Genomic_DNA"/>
</dbReference>
<comment type="caution">
    <text evidence="20">The sequence shown here is derived from an EMBL/GenBank/DDBJ whole genome shotgun (WGS) entry which is preliminary data.</text>
</comment>
<feature type="compositionally biased region" description="Basic and acidic residues" evidence="19">
    <location>
        <begin position="133"/>
        <end position="150"/>
    </location>
</feature>
<name>A0A9W8DYV9_9FUNG</name>
<keyword evidence="11" id="KW-0995">Kinetochore</keyword>
<dbReference type="GO" id="GO:0000278">
    <property type="term" value="P:mitotic cell cycle"/>
    <property type="evidence" value="ECO:0007669"/>
    <property type="project" value="InterPro"/>
</dbReference>
<keyword evidence="15" id="KW-0131">Cell cycle</keyword>
<keyword evidence="16" id="KW-0137">Centromere</keyword>
<dbReference type="PANTHER" id="PTHR28216:SF1">
    <property type="entry name" value="DASH COMPLEX SUBUNIT DUO1"/>
    <property type="match status" value="1"/>
</dbReference>
<evidence type="ECO:0000256" key="16">
    <source>
        <dbReference type="ARBA" id="ARBA00023328"/>
    </source>
</evidence>
<evidence type="ECO:0000256" key="7">
    <source>
        <dbReference type="ARBA" id="ARBA00022618"/>
    </source>
</evidence>